<evidence type="ECO:0000313" key="10">
    <source>
        <dbReference type="EMBL" id="KIO20573.1"/>
    </source>
</evidence>
<sequence>MLSLSRILAVSAALFTTAQAHFTLDYPPARGPYVGQEELKFCSGYPTQSNNRSLFPISDGMIQVNARHDTSTWSHSSASATPTNGAELLRLSPVAVLAFAGALFAAAL</sequence>
<dbReference type="InterPro" id="IPR046936">
    <property type="entry name" value="BIM1-like"/>
</dbReference>
<evidence type="ECO:0000256" key="6">
    <source>
        <dbReference type="ARBA" id="ARBA00023180"/>
    </source>
</evidence>
<keyword evidence="6" id="KW-0325">Glycoprotein</keyword>
<keyword evidence="5" id="KW-0472">Membrane</keyword>
<dbReference type="Pfam" id="PF20238">
    <property type="entry name" value="BIM1-like_dom"/>
    <property type="match status" value="1"/>
</dbReference>
<evidence type="ECO:0000256" key="7">
    <source>
        <dbReference type="ARBA" id="ARBA00023288"/>
    </source>
</evidence>
<dbReference type="OrthoDB" id="2146436at2759"/>
<evidence type="ECO:0000256" key="1">
    <source>
        <dbReference type="ARBA" id="ARBA00004609"/>
    </source>
</evidence>
<evidence type="ECO:0000256" key="8">
    <source>
        <dbReference type="SAM" id="SignalP"/>
    </source>
</evidence>
<keyword evidence="4 8" id="KW-0732">Signal</keyword>
<dbReference type="EMBL" id="KN823169">
    <property type="protein sequence ID" value="KIO20573.1"/>
    <property type="molecule type" value="Genomic_DNA"/>
</dbReference>
<dbReference type="PANTHER" id="PTHR34992:SF1">
    <property type="entry name" value="COPPER ACQUISITION FACTOR BIM1-LIKE DOMAIN-CONTAINING PROTEIN"/>
    <property type="match status" value="1"/>
</dbReference>
<comment type="subcellular location">
    <subcellularLocation>
        <location evidence="1">Cell membrane</location>
        <topology evidence="1">Lipid-anchor</topology>
        <topology evidence="1">GPI-anchor</topology>
    </subcellularLocation>
</comment>
<dbReference type="PANTHER" id="PTHR34992">
    <property type="entry name" value="HYPHAL ANASTAMOSIS-7 PROTEIN"/>
    <property type="match status" value="1"/>
</dbReference>
<evidence type="ECO:0000256" key="5">
    <source>
        <dbReference type="ARBA" id="ARBA00023136"/>
    </source>
</evidence>
<feature type="chain" id="PRO_5002166386" description="Copper acquisition factor BIM1-like domain-containing protein" evidence="8">
    <location>
        <begin position="21"/>
        <end position="108"/>
    </location>
</feature>
<proteinExistence type="predicted"/>
<dbReference type="HOGENOM" id="CLU_2198934_0_0_1"/>
<evidence type="ECO:0000256" key="2">
    <source>
        <dbReference type="ARBA" id="ARBA00022475"/>
    </source>
</evidence>
<keyword evidence="7" id="KW-0449">Lipoprotein</keyword>
<reference evidence="10 11" key="1">
    <citation type="submission" date="2014-04" db="EMBL/GenBank/DDBJ databases">
        <authorList>
            <consortium name="DOE Joint Genome Institute"/>
            <person name="Kuo A."/>
            <person name="Girlanda M."/>
            <person name="Perotto S."/>
            <person name="Kohler A."/>
            <person name="Nagy L.G."/>
            <person name="Floudas D."/>
            <person name="Copeland A."/>
            <person name="Barry K.W."/>
            <person name="Cichocki N."/>
            <person name="Veneault-Fourrey C."/>
            <person name="LaButti K."/>
            <person name="Lindquist E.A."/>
            <person name="Lipzen A."/>
            <person name="Lundell T."/>
            <person name="Morin E."/>
            <person name="Murat C."/>
            <person name="Sun H."/>
            <person name="Tunlid A."/>
            <person name="Henrissat B."/>
            <person name="Grigoriev I.V."/>
            <person name="Hibbett D.S."/>
            <person name="Martin F."/>
            <person name="Nordberg H.P."/>
            <person name="Cantor M.N."/>
            <person name="Hua S.X."/>
        </authorList>
    </citation>
    <scope>NUCLEOTIDE SEQUENCE [LARGE SCALE GENOMIC DNA]</scope>
    <source>
        <strain evidence="10 11">MUT 4182</strain>
    </source>
</reference>
<accession>A0A0C3KGG0</accession>
<gene>
    <name evidence="10" type="ORF">M407DRAFT_10802</name>
</gene>
<evidence type="ECO:0000259" key="9">
    <source>
        <dbReference type="Pfam" id="PF20238"/>
    </source>
</evidence>
<feature type="domain" description="Copper acquisition factor BIM1-like" evidence="9">
    <location>
        <begin position="19"/>
        <end position="84"/>
    </location>
</feature>
<dbReference type="Proteomes" id="UP000054248">
    <property type="component" value="Unassembled WGS sequence"/>
</dbReference>
<dbReference type="GO" id="GO:0098552">
    <property type="term" value="C:side of membrane"/>
    <property type="evidence" value="ECO:0007669"/>
    <property type="project" value="UniProtKB-KW"/>
</dbReference>
<dbReference type="STRING" id="1051891.A0A0C3KGG0"/>
<dbReference type="GO" id="GO:0005886">
    <property type="term" value="C:plasma membrane"/>
    <property type="evidence" value="ECO:0007669"/>
    <property type="project" value="UniProtKB-SubCell"/>
</dbReference>
<evidence type="ECO:0000313" key="11">
    <source>
        <dbReference type="Proteomes" id="UP000054248"/>
    </source>
</evidence>
<keyword evidence="3" id="KW-0336">GPI-anchor</keyword>
<keyword evidence="2" id="KW-1003">Cell membrane</keyword>
<name>A0A0C3KGG0_9AGAM</name>
<reference evidence="11" key="2">
    <citation type="submission" date="2015-01" db="EMBL/GenBank/DDBJ databases">
        <title>Evolutionary Origins and Diversification of the Mycorrhizal Mutualists.</title>
        <authorList>
            <consortium name="DOE Joint Genome Institute"/>
            <consortium name="Mycorrhizal Genomics Consortium"/>
            <person name="Kohler A."/>
            <person name="Kuo A."/>
            <person name="Nagy L.G."/>
            <person name="Floudas D."/>
            <person name="Copeland A."/>
            <person name="Barry K.W."/>
            <person name="Cichocki N."/>
            <person name="Veneault-Fourrey C."/>
            <person name="LaButti K."/>
            <person name="Lindquist E.A."/>
            <person name="Lipzen A."/>
            <person name="Lundell T."/>
            <person name="Morin E."/>
            <person name="Murat C."/>
            <person name="Riley R."/>
            <person name="Ohm R."/>
            <person name="Sun H."/>
            <person name="Tunlid A."/>
            <person name="Henrissat B."/>
            <person name="Grigoriev I.V."/>
            <person name="Hibbett D.S."/>
            <person name="Martin F."/>
        </authorList>
    </citation>
    <scope>NUCLEOTIDE SEQUENCE [LARGE SCALE GENOMIC DNA]</scope>
    <source>
        <strain evidence="11">MUT 4182</strain>
    </source>
</reference>
<protein>
    <recommendedName>
        <fullName evidence="9">Copper acquisition factor BIM1-like domain-containing protein</fullName>
    </recommendedName>
</protein>
<feature type="signal peptide" evidence="8">
    <location>
        <begin position="1"/>
        <end position="20"/>
    </location>
</feature>
<evidence type="ECO:0000256" key="4">
    <source>
        <dbReference type="ARBA" id="ARBA00022729"/>
    </source>
</evidence>
<organism evidence="10 11">
    <name type="scientific">Tulasnella calospora MUT 4182</name>
    <dbReference type="NCBI Taxonomy" id="1051891"/>
    <lineage>
        <taxon>Eukaryota</taxon>
        <taxon>Fungi</taxon>
        <taxon>Dikarya</taxon>
        <taxon>Basidiomycota</taxon>
        <taxon>Agaricomycotina</taxon>
        <taxon>Agaricomycetes</taxon>
        <taxon>Cantharellales</taxon>
        <taxon>Tulasnellaceae</taxon>
        <taxon>Tulasnella</taxon>
    </lineage>
</organism>
<dbReference type="AlphaFoldDB" id="A0A0C3KGG0"/>
<keyword evidence="11" id="KW-1185">Reference proteome</keyword>
<evidence type="ECO:0000256" key="3">
    <source>
        <dbReference type="ARBA" id="ARBA00022622"/>
    </source>
</evidence>
<dbReference type="InterPro" id="IPR046530">
    <property type="entry name" value="BIM1-like_dom"/>
</dbReference>